<proteinExistence type="predicted"/>
<dbReference type="Proteomes" id="UP000824071">
    <property type="component" value="Unassembled WGS sequence"/>
</dbReference>
<organism evidence="1 2">
    <name type="scientific">Candidatus Fimenecus excrementigallinarum</name>
    <dbReference type="NCBI Taxonomy" id="2840816"/>
    <lineage>
        <taxon>Bacteria</taxon>
        <taxon>Bacillati</taxon>
        <taxon>Bacillota</taxon>
        <taxon>Clostridia</taxon>
        <taxon>Candidatus Fimenecus</taxon>
    </lineage>
</organism>
<reference evidence="1" key="1">
    <citation type="submission" date="2020-10" db="EMBL/GenBank/DDBJ databases">
        <authorList>
            <person name="Gilroy R."/>
        </authorList>
    </citation>
    <scope>NUCLEOTIDE SEQUENCE</scope>
    <source>
        <strain evidence="1">ChiGjej1B1-19959</strain>
    </source>
</reference>
<evidence type="ECO:0000313" key="2">
    <source>
        <dbReference type="Proteomes" id="UP000824071"/>
    </source>
</evidence>
<accession>A0A9D1LEY7</accession>
<dbReference type="EMBL" id="DVMW01000037">
    <property type="protein sequence ID" value="HIU36207.1"/>
    <property type="molecule type" value="Genomic_DNA"/>
</dbReference>
<name>A0A9D1LEY7_9FIRM</name>
<evidence type="ECO:0000313" key="1">
    <source>
        <dbReference type="EMBL" id="HIU36207.1"/>
    </source>
</evidence>
<protein>
    <submittedName>
        <fullName evidence="1">Uncharacterized protein</fullName>
    </submittedName>
</protein>
<sequence>MTDEERMKEYVRLCDEAHSHLEAPMLGEVLTPICKSCIHADYHYGTWDEPECEIYGKMPAQYRDADKYDCPGYKQIPGIEAAYLPKHMRNGK</sequence>
<gene>
    <name evidence="1" type="ORF">IAC53_06375</name>
</gene>
<dbReference type="AlphaFoldDB" id="A0A9D1LEY7"/>
<reference evidence="1" key="2">
    <citation type="journal article" date="2021" name="PeerJ">
        <title>Extensive microbial diversity within the chicken gut microbiome revealed by metagenomics and culture.</title>
        <authorList>
            <person name="Gilroy R."/>
            <person name="Ravi A."/>
            <person name="Getino M."/>
            <person name="Pursley I."/>
            <person name="Horton D.L."/>
            <person name="Alikhan N.F."/>
            <person name="Baker D."/>
            <person name="Gharbi K."/>
            <person name="Hall N."/>
            <person name="Watson M."/>
            <person name="Adriaenssens E.M."/>
            <person name="Foster-Nyarko E."/>
            <person name="Jarju S."/>
            <person name="Secka A."/>
            <person name="Antonio M."/>
            <person name="Oren A."/>
            <person name="Chaudhuri R.R."/>
            <person name="La Ragione R."/>
            <person name="Hildebrand F."/>
            <person name="Pallen M.J."/>
        </authorList>
    </citation>
    <scope>NUCLEOTIDE SEQUENCE</scope>
    <source>
        <strain evidence="1">ChiGjej1B1-19959</strain>
    </source>
</reference>
<comment type="caution">
    <text evidence="1">The sequence shown here is derived from an EMBL/GenBank/DDBJ whole genome shotgun (WGS) entry which is preliminary data.</text>
</comment>